<protein>
    <recommendedName>
        <fullName evidence="4">Large ribosomal subunit protein bL12 oligomerization domain-containing protein</fullName>
    </recommendedName>
</protein>
<name>A0A1E3Q8A0_LIPST</name>
<keyword evidence="6" id="KW-1185">Reference proteome</keyword>
<evidence type="ECO:0000256" key="2">
    <source>
        <dbReference type="ARBA" id="ARBA00022980"/>
    </source>
</evidence>
<dbReference type="GO" id="GO:0005840">
    <property type="term" value="C:ribosome"/>
    <property type="evidence" value="ECO:0007669"/>
    <property type="project" value="UniProtKB-KW"/>
</dbReference>
<dbReference type="SUPFAM" id="SSF48300">
    <property type="entry name" value="Ribosomal protein L7/12, oligomerisation (N-terminal) domain"/>
    <property type="match status" value="1"/>
</dbReference>
<keyword evidence="3" id="KW-0687">Ribonucleoprotein</keyword>
<dbReference type="InterPro" id="IPR036235">
    <property type="entry name" value="Ribosomal_bL12_oligo_N_sf"/>
</dbReference>
<feature type="domain" description="Large ribosomal subunit protein bL12 oligomerization" evidence="4">
    <location>
        <begin position="48"/>
        <end position="72"/>
    </location>
</feature>
<dbReference type="AlphaFoldDB" id="A0A1E3Q8A0"/>
<comment type="similarity">
    <text evidence="1">Belongs to the bacterial ribosomal protein bL12 family.</text>
</comment>
<accession>A0A1E3Q8A0</accession>
<dbReference type="Pfam" id="PF16320">
    <property type="entry name" value="Ribosomal_L12_N"/>
    <property type="match status" value="1"/>
</dbReference>
<evidence type="ECO:0000256" key="3">
    <source>
        <dbReference type="ARBA" id="ARBA00023274"/>
    </source>
</evidence>
<evidence type="ECO:0000313" key="6">
    <source>
        <dbReference type="Proteomes" id="UP000094385"/>
    </source>
</evidence>
<sequence length="73" mass="7700">MSLSVAVRPSLRAATSRVVSSRQVVKAIVPCICQAIRHNSTSAEANPKISSIVDQISGLTLLETADLVALLKN</sequence>
<gene>
    <name evidence="5" type="ORF">LIPSTDRAFT_271490</name>
</gene>
<organism evidence="5 6">
    <name type="scientific">Lipomyces starkeyi NRRL Y-11557</name>
    <dbReference type="NCBI Taxonomy" id="675824"/>
    <lineage>
        <taxon>Eukaryota</taxon>
        <taxon>Fungi</taxon>
        <taxon>Dikarya</taxon>
        <taxon>Ascomycota</taxon>
        <taxon>Saccharomycotina</taxon>
        <taxon>Lipomycetes</taxon>
        <taxon>Lipomycetales</taxon>
        <taxon>Lipomycetaceae</taxon>
        <taxon>Lipomyces</taxon>
    </lineage>
</organism>
<dbReference type="EMBL" id="KV454293">
    <property type="protein sequence ID" value="ODQ73808.1"/>
    <property type="molecule type" value="Genomic_DNA"/>
</dbReference>
<dbReference type="OrthoDB" id="250175at2759"/>
<keyword evidence="2" id="KW-0689">Ribosomal protein</keyword>
<dbReference type="InterPro" id="IPR008932">
    <property type="entry name" value="Ribosomal_bL12_oligo"/>
</dbReference>
<dbReference type="Proteomes" id="UP000094385">
    <property type="component" value="Unassembled WGS sequence"/>
</dbReference>
<evidence type="ECO:0000256" key="1">
    <source>
        <dbReference type="ARBA" id="ARBA00007197"/>
    </source>
</evidence>
<evidence type="ECO:0000259" key="4">
    <source>
        <dbReference type="Pfam" id="PF16320"/>
    </source>
</evidence>
<reference evidence="5 6" key="1">
    <citation type="journal article" date="2016" name="Proc. Natl. Acad. Sci. U.S.A.">
        <title>Comparative genomics of biotechnologically important yeasts.</title>
        <authorList>
            <person name="Riley R."/>
            <person name="Haridas S."/>
            <person name="Wolfe K.H."/>
            <person name="Lopes M.R."/>
            <person name="Hittinger C.T."/>
            <person name="Goeker M."/>
            <person name="Salamov A.A."/>
            <person name="Wisecaver J.H."/>
            <person name="Long T.M."/>
            <person name="Calvey C.H."/>
            <person name="Aerts A.L."/>
            <person name="Barry K.W."/>
            <person name="Choi C."/>
            <person name="Clum A."/>
            <person name="Coughlan A.Y."/>
            <person name="Deshpande S."/>
            <person name="Douglass A.P."/>
            <person name="Hanson S.J."/>
            <person name="Klenk H.-P."/>
            <person name="LaButti K.M."/>
            <person name="Lapidus A."/>
            <person name="Lindquist E.A."/>
            <person name="Lipzen A.M."/>
            <person name="Meier-Kolthoff J.P."/>
            <person name="Ohm R.A."/>
            <person name="Otillar R.P."/>
            <person name="Pangilinan J.L."/>
            <person name="Peng Y."/>
            <person name="Rokas A."/>
            <person name="Rosa C.A."/>
            <person name="Scheuner C."/>
            <person name="Sibirny A.A."/>
            <person name="Slot J.C."/>
            <person name="Stielow J.B."/>
            <person name="Sun H."/>
            <person name="Kurtzman C.P."/>
            <person name="Blackwell M."/>
            <person name="Grigoriev I.V."/>
            <person name="Jeffries T.W."/>
        </authorList>
    </citation>
    <scope>NUCLEOTIDE SEQUENCE [LARGE SCALE GENOMIC DNA]</scope>
    <source>
        <strain evidence="5 6">NRRL Y-11557</strain>
    </source>
</reference>
<dbReference type="GO" id="GO:0006412">
    <property type="term" value="P:translation"/>
    <property type="evidence" value="ECO:0007669"/>
    <property type="project" value="InterPro"/>
</dbReference>
<evidence type="ECO:0000313" key="5">
    <source>
        <dbReference type="EMBL" id="ODQ73808.1"/>
    </source>
</evidence>
<dbReference type="GO" id="GO:0003735">
    <property type="term" value="F:structural constituent of ribosome"/>
    <property type="evidence" value="ECO:0007669"/>
    <property type="project" value="InterPro"/>
</dbReference>
<dbReference type="GO" id="GO:1990904">
    <property type="term" value="C:ribonucleoprotein complex"/>
    <property type="evidence" value="ECO:0007669"/>
    <property type="project" value="UniProtKB-KW"/>
</dbReference>
<proteinExistence type="inferred from homology"/>